<keyword evidence="2" id="KW-1003">Cell membrane</keyword>
<comment type="subcellular location">
    <subcellularLocation>
        <location evidence="1">Cell membrane</location>
    </subcellularLocation>
</comment>
<reference evidence="7 8" key="1">
    <citation type="journal article" date="2022" name="Front. Microbiol.">
        <title>Male-killing mechanisms vary between Spiroplasma species.</title>
        <authorList>
            <person name="Arai H."/>
            <person name="Inoue M."/>
            <person name="Kageyama D."/>
        </authorList>
    </citation>
    <scope>NUCLEOTIDE SEQUENCE [LARGE SCALE GENOMIC DNA]</scope>
    <source>
        <strain evidence="8">sHm</strain>
    </source>
</reference>
<protein>
    <recommendedName>
        <fullName evidence="6">ABC transporter substrate-binding protein PnrA-like domain-containing protein</fullName>
    </recommendedName>
</protein>
<evidence type="ECO:0000256" key="4">
    <source>
        <dbReference type="ARBA" id="ARBA00023136"/>
    </source>
</evidence>
<evidence type="ECO:0000259" key="6">
    <source>
        <dbReference type="Pfam" id="PF02608"/>
    </source>
</evidence>
<dbReference type="Proteomes" id="UP001163387">
    <property type="component" value="Chromosome"/>
</dbReference>
<dbReference type="PANTHER" id="PTHR34296">
    <property type="entry name" value="TRANSCRIPTIONAL ACTIVATOR PROTEIN MED"/>
    <property type="match status" value="1"/>
</dbReference>
<evidence type="ECO:0000256" key="1">
    <source>
        <dbReference type="ARBA" id="ARBA00004236"/>
    </source>
</evidence>
<keyword evidence="8" id="KW-1185">Reference proteome</keyword>
<evidence type="ECO:0000256" key="2">
    <source>
        <dbReference type="ARBA" id="ARBA00022475"/>
    </source>
</evidence>
<dbReference type="Pfam" id="PF02608">
    <property type="entry name" value="Bmp"/>
    <property type="match status" value="1"/>
</dbReference>
<name>A0ABM8BS80_9MOLU</name>
<proteinExistence type="predicted"/>
<feature type="domain" description="ABC transporter substrate-binding protein PnrA-like" evidence="6">
    <location>
        <begin position="38"/>
        <end position="224"/>
    </location>
</feature>
<keyword evidence="4" id="KW-0472">Membrane</keyword>
<dbReference type="RefSeq" id="WP_281748980.1">
    <property type="nucleotide sequence ID" value="NZ_AP026933.1"/>
</dbReference>
<gene>
    <name evidence="7" type="ORF">SHM_03620</name>
</gene>
<keyword evidence="3" id="KW-0732">Signal</keyword>
<dbReference type="EMBL" id="AP026933">
    <property type="protein sequence ID" value="BDT02716.1"/>
    <property type="molecule type" value="Genomic_DNA"/>
</dbReference>
<dbReference type="InterPro" id="IPR050957">
    <property type="entry name" value="BMP_lipoprotein"/>
</dbReference>
<dbReference type="Gene3D" id="3.40.50.2300">
    <property type="match status" value="2"/>
</dbReference>
<sequence length="435" mass="48941">MRKIFTVFSAISLSVIMILPIIACNSQFNDPNIYRITVVTDGHTINDASFNESSYNAALKFKQEFNDWTHSDYVDPQYKNKRVEVSWDNPQLTNTDDLMTSYNKAVFINSKVIIASGFLHHNALVKAQNTILKNKVKFIFIDGDTPNKEVPKSNKQLAGLLYKAEQSGFLAGLAGAIWLTAHANQYGGLDNLKMSTYGGLDIPAVTNYMYGYYWAIQFFNNKFKNKEDEEKLISWVKILNSDFKEPLPNIKFINSGTQFSGDFTQGSKGSQAINDDLARQKTNIIFPVAGPQTEDTLSSLKKSGQGKIIGVDTDQQLQYPQSADRFITSAEKDLISSIKLMLWKSVGKTNQNPEHPTDPTADQTFIDDAPYRGGPNFTGIAPNKAIKDGDKDIYTPLMTETTNWLDKISAGWQKVLNLKDHYWINGIKKEYDPFK</sequence>
<dbReference type="InterPro" id="IPR003760">
    <property type="entry name" value="PnrA-like"/>
</dbReference>
<organism evidence="7 8">
    <name type="scientific">Spiroplasma ixodetis</name>
    <dbReference type="NCBI Taxonomy" id="2141"/>
    <lineage>
        <taxon>Bacteria</taxon>
        <taxon>Bacillati</taxon>
        <taxon>Mycoplasmatota</taxon>
        <taxon>Mollicutes</taxon>
        <taxon>Entomoplasmatales</taxon>
        <taxon>Spiroplasmataceae</taxon>
        <taxon>Spiroplasma</taxon>
    </lineage>
</organism>
<dbReference type="PANTHER" id="PTHR34296:SF2">
    <property type="entry name" value="ABC TRANSPORTER GUANOSINE-BINDING PROTEIN NUPN"/>
    <property type="match status" value="1"/>
</dbReference>
<evidence type="ECO:0000313" key="8">
    <source>
        <dbReference type="Proteomes" id="UP001163387"/>
    </source>
</evidence>
<accession>A0ABM8BS80</accession>
<keyword evidence="5" id="KW-0449">Lipoprotein</keyword>
<evidence type="ECO:0000256" key="3">
    <source>
        <dbReference type="ARBA" id="ARBA00022729"/>
    </source>
</evidence>
<evidence type="ECO:0000256" key="5">
    <source>
        <dbReference type="ARBA" id="ARBA00023288"/>
    </source>
</evidence>
<evidence type="ECO:0000313" key="7">
    <source>
        <dbReference type="EMBL" id="BDT02716.1"/>
    </source>
</evidence>